<evidence type="ECO:0000256" key="1">
    <source>
        <dbReference type="SAM" id="Phobius"/>
    </source>
</evidence>
<name>A0A6J4PNR9_9ACTN</name>
<keyword evidence="1" id="KW-0472">Membrane</keyword>
<evidence type="ECO:0000313" key="2">
    <source>
        <dbReference type="EMBL" id="CAA9417858.1"/>
    </source>
</evidence>
<keyword evidence="1" id="KW-1133">Transmembrane helix</keyword>
<sequence>MTGLPGREGIVDRHLVGKGVVAKAQLTLGAGMGVGIVLAAAWAGVMLTLLLGEGTTLLPEVFWWAVLCGVVAACGLTTPVAMRLWKRGVEGLRGSGADRDRALGGHAPTDAAVAVPDGKDAERRLLEAIDRHGEITPARAALEAALTVAEADRMLGGLAEKGHLEVRARDGKLVYSF</sequence>
<proteinExistence type="predicted"/>
<reference evidence="2" key="1">
    <citation type="submission" date="2020-02" db="EMBL/GenBank/DDBJ databases">
        <authorList>
            <person name="Meier V. D."/>
        </authorList>
    </citation>
    <scope>NUCLEOTIDE SEQUENCE</scope>
    <source>
        <strain evidence="2">AVDCRST_MAG03</strain>
    </source>
</reference>
<dbReference type="EMBL" id="CADCUT010000145">
    <property type="protein sequence ID" value="CAA9417858.1"/>
    <property type="molecule type" value="Genomic_DNA"/>
</dbReference>
<feature type="transmembrane region" description="Helical" evidence="1">
    <location>
        <begin position="62"/>
        <end position="85"/>
    </location>
</feature>
<dbReference type="AlphaFoldDB" id="A0A6J4PNR9"/>
<keyword evidence="1" id="KW-0812">Transmembrane</keyword>
<feature type="transmembrane region" description="Helical" evidence="1">
    <location>
        <begin position="28"/>
        <end position="50"/>
    </location>
</feature>
<accession>A0A6J4PNR9</accession>
<gene>
    <name evidence="2" type="ORF">AVDCRST_MAG03-2328</name>
</gene>
<organism evidence="2">
    <name type="scientific">uncultured Rubrobacteraceae bacterium</name>
    <dbReference type="NCBI Taxonomy" id="349277"/>
    <lineage>
        <taxon>Bacteria</taxon>
        <taxon>Bacillati</taxon>
        <taxon>Actinomycetota</taxon>
        <taxon>Rubrobacteria</taxon>
        <taxon>Rubrobacterales</taxon>
        <taxon>Rubrobacteraceae</taxon>
        <taxon>environmental samples</taxon>
    </lineage>
</organism>
<protein>
    <submittedName>
        <fullName evidence="2">Uncharacterized protein</fullName>
    </submittedName>
</protein>